<gene>
    <name evidence="1" type="ORF">ACIKP7_17570</name>
</gene>
<evidence type="ECO:0000313" key="1">
    <source>
        <dbReference type="EMBL" id="MFJ1339931.1"/>
    </source>
</evidence>
<dbReference type="Proteomes" id="UP001615411">
    <property type="component" value="Unassembled WGS sequence"/>
</dbReference>
<reference evidence="1" key="1">
    <citation type="submission" date="2024-10" db="EMBL/GenBank/DDBJ databases">
        <title>Aeromonas and Pseudomonas from the Cagarras Archipelago, Rio de Janeiro, Brazil.</title>
        <authorList>
            <person name="Canellas A.L.B."/>
            <person name="Laport M.S."/>
        </authorList>
    </citation>
    <scope>NUCLEOTIDE SEQUENCE</scope>
    <source>
        <strain evidence="1">ACP-7</strain>
    </source>
</reference>
<comment type="caution">
    <text evidence="1">The sequence shown here is derived from an EMBL/GenBank/DDBJ whole genome shotgun (WGS) entry which is preliminary data.</text>
</comment>
<proteinExistence type="predicted"/>
<keyword evidence="2" id="KW-1185">Reference proteome</keyword>
<protein>
    <submittedName>
        <fullName evidence="1">Bifunctional diguanylate cyclase/phosphodiesterase</fullName>
    </submittedName>
</protein>
<dbReference type="EMBL" id="JBIUGF010000058">
    <property type="protein sequence ID" value="MFJ1339931.1"/>
    <property type="molecule type" value="Genomic_DNA"/>
</dbReference>
<accession>A0ACC7LZG7</accession>
<name>A0ACC7LZG7_9PSED</name>
<organism evidence="1 2">
    <name type="scientific">Pseudomonas caricapapayae</name>
    <dbReference type="NCBI Taxonomy" id="46678"/>
    <lineage>
        <taxon>Bacteria</taxon>
        <taxon>Pseudomonadati</taxon>
        <taxon>Pseudomonadota</taxon>
        <taxon>Gammaproteobacteria</taxon>
        <taxon>Pseudomonadales</taxon>
        <taxon>Pseudomonadaceae</taxon>
        <taxon>Pseudomonas</taxon>
    </lineage>
</organism>
<evidence type="ECO:0000313" key="2">
    <source>
        <dbReference type="Proteomes" id="UP001615411"/>
    </source>
</evidence>
<sequence length="583" mass="64267">MTREDFAKLAANAERELTSIPYAIFEAAADAIVITDEWGRVQAINAAAQKLFGYGFAELAGANISRLMPTADAEHQERCLASYRSGGGRKLHGLVRELQGKRKDGSLFDLHVSVGELLLGRRQLLIGVCYDISEQLQLRQRINHLASHDTLTNCMNRSALHERLPEQIALARAQAQQLALVFIDLDGLKFINDNHGHYIGDQVLVAIAGRFRQCLRSDDLLARVGGDEFVVVARQSASEQAGMSLAARLFDCLQAPLLIDGMSLNVRASLGVSTCANCAECDSPAPDQLIIDADFAMYQAKNAGGNRIACFNPTMRIAQHREQQRLERLRQAIERGHLELYYQPQFELQDPQRIIGLEALLRWNDGENGQVSPEEFISLAEQNGLMSALNTWVVARACADNRALIAAGLLDVPIAVNMSAYTFMQCDFVDKLTAILRSSGLPANRLEIEITETAALKDIQQARLNIVQLQSLGVRVSIDDFGTGYSSPSTLRALPFDTLKIDQVFIREVLNSAIDQAIIKGYLMLADSLDIQVIAEGVETRAQMEYLRAQGCAVGQGFWYCRPLPLAELRQFVLARAGQGGRP</sequence>